<dbReference type="Gene3D" id="2.60.40.1080">
    <property type="match status" value="3"/>
</dbReference>
<sequence length="399" mass="45342" precursor="true">MKFSKYFKWLSLTLALVLSIFLLDPIGVQAATVKLDKSEAIMFVGDLLTLKLSGTKDTVSWKSSNTKVATVNKTGKVKAVKAGSVTITATNNKTSYKCKIKVESPELNFSEIITRIGWTEQLKVTGTSQKVKWKTSDEKIVTVSEDGLITVHDIGNVQITATIGNKILKCNVNIPKPFFIHTSLSLAPGETNSNVLLYYSDNTTWSSSDENIITVDNKGNITALTVGSAIITASSGGYIYNYSVNVELSPSKIENLLKEKFPSITTPMGTLKLIHTVRINDYDSYPYDIEIKTDWSGDFSPFYDPIHSIKYSDIEKQETINQLRQAQIDIYNFFHQYYPDKKVTGGYYWGYYKYRYIQAGYDSVKFMNWTNYNASLFSRYYDSYIIGFNWYAYFDDYYK</sequence>
<dbReference type="Pfam" id="PF02368">
    <property type="entry name" value="Big_2"/>
    <property type="match status" value="3"/>
</dbReference>
<evidence type="ECO:0000259" key="1">
    <source>
        <dbReference type="SMART" id="SM00635"/>
    </source>
</evidence>
<evidence type="ECO:0000313" key="3">
    <source>
        <dbReference type="Proteomes" id="UP000000370"/>
    </source>
</evidence>
<dbReference type="AlphaFoldDB" id="A9KMW8"/>
<dbReference type="SUPFAM" id="SSF49373">
    <property type="entry name" value="Invasin/intimin cell-adhesion fragments"/>
    <property type="match status" value="3"/>
</dbReference>
<dbReference type="InterPro" id="IPR008964">
    <property type="entry name" value="Invasin/intimin_cell_adhesion"/>
</dbReference>
<dbReference type="PANTHER" id="PTHR23019">
    <property type="entry name" value="NUCLEAR PORE MEMBRANE GLYCOPROTEIN GP210-RELATED"/>
    <property type="match status" value="1"/>
</dbReference>
<dbReference type="RefSeq" id="WP_012200631.1">
    <property type="nucleotide sequence ID" value="NC_010001.1"/>
</dbReference>
<dbReference type="eggNOG" id="COG5492">
    <property type="taxonomic scope" value="Bacteria"/>
</dbReference>
<dbReference type="PANTHER" id="PTHR23019:SF0">
    <property type="entry name" value="NUCLEAR PORE MEMBRANE GLYCOPROTEIN 210"/>
    <property type="match status" value="1"/>
</dbReference>
<reference evidence="3" key="1">
    <citation type="submission" date="2007-11" db="EMBL/GenBank/DDBJ databases">
        <title>Complete genome sequence of Clostridium phytofermentans ISDg.</title>
        <authorList>
            <person name="Leschine S.B."/>
            <person name="Warnick T.A."/>
            <person name="Blanchard J.L."/>
            <person name="Schnell D.J."/>
            <person name="Petit E.L."/>
            <person name="LaTouf W.G."/>
            <person name="Copeland A."/>
            <person name="Lucas S."/>
            <person name="Lapidus A."/>
            <person name="Barry K."/>
            <person name="Glavina del Rio T."/>
            <person name="Dalin E."/>
            <person name="Tice H."/>
            <person name="Pitluck S."/>
            <person name="Kiss H."/>
            <person name="Brettin T."/>
            <person name="Bruce D."/>
            <person name="Detter J.C."/>
            <person name="Han C."/>
            <person name="Kuske C."/>
            <person name="Schmutz J."/>
            <person name="Larimer F."/>
            <person name="Land M."/>
            <person name="Hauser L."/>
            <person name="Kyrpides N."/>
            <person name="Kim E.A."/>
            <person name="Richardson P."/>
        </authorList>
    </citation>
    <scope>NUCLEOTIDE SEQUENCE [LARGE SCALE GENOMIC DNA]</scope>
    <source>
        <strain evidence="3">ATCC 700394 / DSM 18823 / ISDg</strain>
    </source>
</reference>
<dbReference type="InterPro" id="IPR045197">
    <property type="entry name" value="NUP210-like"/>
</dbReference>
<dbReference type="Proteomes" id="UP000000370">
    <property type="component" value="Chromosome"/>
</dbReference>
<proteinExistence type="predicted"/>
<dbReference type="InterPro" id="IPR003343">
    <property type="entry name" value="Big_2"/>
</dbReference>
<dbReference type="KEGG" id="cpy:Cphy_2618"/>
<name>A9KMW8_LACP7</name>
<dbReference type="HOGENOM" id="CLU_690207_0_0_9"/>
<evidence type="ECO:0000313" key="2">
    <source>
        <dbReference type="EMBL" id="ABX42979.1"/>
    </source>
</evidence>
<feature type="domain" description="BIG2" evidence="1">
    <location>
        <begin position="29"/>
        <end position="101"/>
    </location>
</feature>
<organism evidence="2 3">
    <name type="scientific">Lachnoclostridium phytofermentans (strain ATCC 700394 / DSM 18823 / ISDg)</name>
    <name type="common">Clostridium phytofermentans</name>
    <dbReference type="NCBI Taxonomy" id="357809"/>
    <lineage>
        <taxon>Bacteria</taxon>
        <taxon>Bacillati</taxon>
        <taxon>Bacillota</taxon>
        <taxon>Clostridia</taxon>
        <taxon>Lachnospirales</taxon>
        <taxon>Lachnospiraceae</taxon>
    </lineage>
</organism>
<accession>A9KMW8</accession>
<dbReference type="EMBL" id="CP000885">
    <property type="protein sequence ID" value="ABX42979.1"/>
    <property type="molecule type" value="Genomic_DNA"/>
</dbReference>
<gene>
    <name evidence="2" type="ordered locus">Cphy_2618</name>
</gene>
<dbReference type="SMART" id="SM00635">
    <property type="entry name" value="BID_2"/>
    <property type="match status" value="3"/>
</dbReference>
<dbReference type="OrthoDB" id="1843719at2"/>
<keyword evidence="3" id="KW-1185">Reference proteome</keyword>
<feature type="domain" description="BIG2" evidence="1">
    <location>
        <begin position="174"/>
        <end position="245"/>
    </location>
</feature>
<protein>
    <submittedName>
        <fullName evidence="2">Ig domain protein group 2 domain protein</fullName>
    </submittedName>
</protein>
<feature type="domain" description="BIG2" evidence="1">
    <location>
        <begin position="106"/>
        <end position="173"/>
    </location>
</feature>